<accession>A3TSM0</accession>
<dbReference type="Proteomes" id="UP000004318">
    <property type="component" value="Unassembled WGS sequence"/>
</dbReference>
<dbReference type="HOGENOM" id="CLU_1894068_0_0_5"/>
<dbReference type="EMBL" id="AAMO01000001">
    <property type="protein sequence ID" value="EAQ04647.1"/>
    <property type="molecule type" value="Genomic_DNA"/>
</dbReference>
<proteinExistence type="predicted"/>
<name>A3TSM0_PSEBH</name>
<dbReference type="AlphaFoldDB" id="A3TSM0"/>
<reference evidence="1 2" key="1">
    <citation type="journal article" date="2010" name="J. Bacteriol.">
        <title>Genome sequences of Oceanicola granulosus HTCC2516(T) and Oceanicola batsensis HTCC2597(TDelta).</title>
        <authorList>
            <person name="Thrash J.C."/>
            <person name="Cho J.C."/>
            <person name="Vergin K.L."/>
            <person name="Giovannoni S.J."/>
        </authorList>
    </citation>
    <scope>NUCLEOTIDE SEQUENCE [LARGE SCALE GENOMIC DNA]</scope>
    <source>
        <strain evidence="2">ATCC BAA-863 / DSM 15984 / KCTC 12145 / HTCC2597</strain>
    </source>
</reference>
<gene>
    <name evidence="1" type="ORF">OB2597_05175</name>
</gene>
<protein>
    <submittedName>
        <fullName evidence="1">Uncharacterized protein</fullName>
    </submittedName>
</protein>
<sequence length="134" mass="15085">MDRISEIVADALGQSRRVRKRLDVKIIPILDPRHRTFAGDISRRIASRNIVNEAFLRDIETLILRVGEEAERETSYAWHGHEHDPECGYKVAVRSERAGALQLAQDELVELATLVQAALDAVQACVIANQLFDL</sequence>
<organism evidence="1 2">
    <name type="scientific">Pseudooceanicola batsensis (strain ATCC BAA-863 / DSM 15984 / KCTC 12145 / HTCC2597)</name>
    <name type="common">Oceanicola batsensis</name>
    <dbReference type="NCBI Taxonomy" id="252305"/>
    <lineage>
        <taxon>Bacteria</taxon>
        <taxon>Pseudomonadati</taxon>
        <taxon>Pseudomonadota</taxon>
        <taxon>Alphaproteobacteria</taxon>
        <taxon>Rhodobacterales</taxon>
        <taxon>Paracoccaceae</taxon>
        <taxon>Pseudooceanicola</taxon>
    </lineage>
</organism>
<comment type="caution">
    <text evidence="1">The sequence shown here is derived from an EMBL/GenBank/DDBJ whole genome shotgun (WGS) entry which is preliminary data.</text>
</comment>
<keyword evidence="2" id="KW-1185">Reference proteome</keyword>
<evidence type="ECO:0000313" key="1">
    <source>
        <dbReference type="EMBL" id="EAQ04647.1"/>
    </source>
</evidence>
<evidence type="ECO:0000313" key="2">
    <source>
        <dbReference type="Proteomes" id="UP000004318"/>
    </source>
</evidence>